<dbReference type="Proteomes" id="UP001281447">
    <property type="component" value="Unassembled WGS sequence"/>
</dbReference>
<evidence type="ECO:0000313" key="3">
    <source>
        <dbReference type="EMBL" id="MDY0395117.1"/>
    </source>
</evidence>
<sequence>MKKIKKLFFNDKGSVSIFAIIIILPIFVLNALLIDTLRIVTAERQMENAMDAALRSTFSHFKSNLADVGLFAYDGNSDDASSQFDQYLKKQFEGLSGFDNLSVPNGIKANATFDDERNLVDYDVFTHQVLESMKYQAPVQLGKDFTELLLGGKGVSDEDIDNAEKLVENYEEILDLMKKRNKKN</sequence>
<proteinExistence type="predicted"/>
<keyword evidence="4" id="KW-1185">Reference proteome</keyword>
<feature type="domain" description="Putative Flp pilus-assembly TadG-like N-terminal" evidence="2">
    <location>
        <begin position="13"/>
        <end position="54"/>
    </location>
</feature>
<name>A0ABU5C6Z2_9BACI</name>
<reference evidence="3 4" key="1">
    <citation type="submission" date="2023-10" db="EMBL/GenBank/DDBJ databases">
        <title>Virgibacillus halophilus 5B73C genome.</title>
        <authorList>
            <person name="Miliotis G."/>
            <person name="Sengupta P."/>
            <person name="Hameed A."/>
            <person name="Chuvochina M."/>
            <person name="Mcdonagh F."/>
            <person name="Simpson A.C."/>
            <person name="Singh N.K."/>
            <person name="Rekha P.D."/>
            <person name="Raman K."/>
            <person name="Hugenholtz P."/>
            <person name="Venkateswaran K."/>
        </authorList>
    </citation>
    <scope>NUCLEOTIDE SEQUENCE [LARGE SCALE GENOMIC DNA]</scope>
    <source>
        <strain evidence="3 4">5B73C</strain>
    </source>
</reference>
<protein>
    <submittedName>
        <fullName evidence="3">Pilus assembly protein TadG-related protein</fullName>
    </submittedName>
</protein>
<comment type="caution">
    <text evidence="3">The sequence shown here is derived from an EMBL/GenBank/DDBJ whole genome shotgun (WGS) entry which is preliminary data.</text>
</comment>
<feature type="transmembrane region" description="Helical" evidence="1">
    <location>
        <begin position="15"/>
        <end position="34"/>
    </location>
</feature>
<accession>A0ABU5C6Z2</accession>
<keyword evidence="1" id="KW-0472">Membrane</keyword>
<dbReference type="InterPro" id="IPR028087">
    <property type="entry name" value="Tad_N"/>
</dbReference>
<keyword evidence="1" id="KW-0812">Transmembrane</keyword>
<dbReference type="EMBL" id="JAWDIP010000003">
    <property type="protein sequence ID" value="MDY0395117.1"/>
    <property type="molecule type" value="Genomic_DNA"/>
</dbReference>
<organism evidence="3 4">
    <name type="scientific">Tigheibacillus halophilus</name>
    <dbReference type="NCBI Taxonomy" id="361280"/>
    <lineage>
        <taxon>Bacteria</taxon>
        <taxon>Bacillati</taxon>
        <taxon>Bacillota</taxon>
        <taxon>Bacilli</taxon>
        <taxon>Bacillales</taxon>
        <taxon>Bacillaceae</taxon>
        <taxon>Tigheibacillus</taxon>
    </lineage>
</organism>
<gene>
    <name evidence="3" type="ORF">RWE15_12665</name>
</gene>
<evidence type="ECO:0000313" key="4">
    <source>
        <dbReference type="Proteomes" id="UP001281447"/>
    </source>
</evidence>
<evidence type="ECO:0000259" key="2">
    <source>
        <dbReference type="Pfam" id="PF13400"/>
    </source>
</evidence>
<evidence type="ECO:0000256" key="1">
    <source>
        <dbReference type="SAM" id="Phobius"/>
    </source>
</evidence>
<dbReference type="Pfam" id="PF13400">
    <property type="entry name" value="Tad"/>
    <property type="match status" value="1"/>
</dbReference>
<keyword evidence="1" id="KW-1133">Transmembrane helix</keyword>